<keyword evidence="4 9" id="KW-0812">Transmembrane</keyword>
<dbReference type="Gramene" id="PRQ27132">
    <property type="protein sequence ID" value="PRQ27132"/>
    <property type="gene ID" value="RchiOBHm_Chr6g0302051"/>
</dbReference>
<dbReference type="PANTHER" id="PTHR11629">
    <property type="entry name" value="VACUOLAR PROTON ATPASES"/>
    <property type="match status" value="1"/>
</dbReference>
<comment type="caution">
    <text evidence="11">The sequence shown here is derived from an EMBL/GenBank/DDBJ whole genome shotgun (WGS) entry which is preliminary data.</text>
</comment>
<comment type="similarity">
    <text evidence="2 9">Belongs to the V-ATPase 116 kDa subunit family.</text>
</comment>
<evidence type="ECO:0000256" key="5">
    <source>
        <dbReference type="ARBA" id="ARBA00022781"/>
    </source>
</evidence>
<evidence type="ECO:0000256" key="9">
    <source>
        <dbReference type="RuleBase" id="RU361189"/>
    </source>
</evidence>
<evidence type="ECO:0000256" key="1">
    <source>
        <dbReference type="ARBA" id="ARBA00004141"/>
    </source>
</evidence>
<feature type="transmembrane region" description="Helical" evidence="9">
    <location>
        <begin position="547"/>
        <end position="565"/>
    </location>
</feature>
<gene>
    <name evidence="11" type="ORF">RchiOBHm_Chr6g0302051</name>
</gene>
<dbReference type="OMA" id="QFQMITE"/>
<keyword evidence="3 9" id="KW-0813">Transport</keyword>
<evidence type="ECO:0000313" key="12">
    <source>
        <dbReference type="Proteomes" id="UP000238479"/>
    </source>
</evidence>
<proteinExistence type="inferred from homology"/>
<feature type="transmembrane region" description="Helical" evidence="9">
    <location>
        <begin position="749"/>
        <end position="777"/>
    </location>
</feature>
<evidence type="ECO:0000256" key="10">
    <source>
        <dbReference type="SAM" id="Coils"/>
    </source>
</evidence>
<dbReference type="STRING" id="74649.A0A2P6PYY8"/>
<dbReference type="OrthoDB" id="10264220at2759"/>
<organism evidence="11 12">
    <name type="scientific">Rosa chinensis</name>
    <name type="common">China rose</name>
    <dbReference type="NCBI Taxonomy" id="74649"/>
    <lineage>
        <taxon>Eukaryota</taxon>
        <taxon>Viridiplantae</taxon>
        <taxon>Streptophyta</taxon>
        <taxon>Embryophyta</taxon>
        <taxon>Tracheophyta</taxon>
        <taxon>Spermatophyta</taxon>
        <taxon>Magnoliopsida</taxon>
        <taxon>eudicotyledons</taxon>
        <taxon>Gunneridae</taxon>
        <taxon>Pentapetalae</taxon>
        <taxon>rosids</taxon>
        <taxon>fabids</taxon>
        <taxon>Rosales</taxon>
        <taxon>Rosaceae</taxon>
        <taxon>Rosoideae</taxon>
        <taxon>Rosoideae incertae sedis</taxon>
        <taxon>Rosa</taxon>
    </lineage>
</organism>
<dbReference type="GO" id="GO:0000220">
    <property type="term" value="C:vacuolar proton-transporting V-type ATPase, V0 domain"/>
    <property type="evidence" value="ECO:0007669"/>
    <property type="project" value="InterPro"/>
</dbReference>
<comment type="function">
    <text evidence="9">Essential component of the vacuolar proton pump (V-ATPase), a multimeric enzyme that catalyzes the translocation of protons across the membranes. Required for assembly and activity of the V-ATPase.</text>
</comment>
<protein>
    <recommendedName>
        <fullName evidence="9">V-type proton ATPase subunit a</fullName>
    </recommendedName>
</protein>
<dbReference type="EMBL" id="PDCK01000044">
    <property type="protein sequence ID" value="PRQ27132.1"/>
    <property type="molecule type" value="Genomic_DNA"/>
</dbReference>
<dbReference type="GO" id="GO:0046961">
    <property type="term" value="F:proton-transporting ATPase activity, rotational mechanism"/>
    <property type="evidence" value="ECO:0007669"/>
    <property type="project" value="InterPro"/>
</dbReference>
<keyword evidence="10" id="KW-0175">Coiled coil</keyword>
<reference evidence="11 12" key="1">
    <citation type="journal article" date="2018" name="Nat. Genet.">
        <title>The Rosa genome provides new insights in the design of modern roses.</title>
        <authorList>
            <person name="Bendahmane M."/>
        </authorList>
    </citation>
    <scope>NUCLEOTIDE SEQUENCE [LARGE SCALE GENOMIC DNA]</scope>
    <source>
        <strain evidence="12">cv. Old Blush</strain>
    </source>
</reference>
<dbReference type="GO" id="GO:0051117">
    <property type="term" value="F:ATPase binding"/>
    <property type="evidence" value="ECO:0007669"/>
    <property type="project" value="TreeGrafter"/>
</dbReference>
<keyword evidence="6 9" id="KW-1133">Transmembrane helix</keyword>
<dbReference type="PANTHER" id="PTHR11629:SF63">
    <property type="entry name" value="V-TYPE PROTON ATPASE SUBUNIT A"/>
    <property type="match status" value="1"/>
</dbReference>
<dbReference type="GO" id="GO:0007035">
    <property type="term" value="P:vacuolar acidification"/>
    <property type="evidence" value="ECO:0007669"/>
    <property type="project" value="TreeGrafter"/>
</dbReference>
<feature type="transmembrane region" description="Helical" evidence="9">
    <location>
        <begin position="631"/>
        <end position="654"/>
    </location>
</feature>
<keyword evidence="7 9" id="KW-0406">Ion transport</keyword>
<sequence length="821" mass="93551">MVTEDCWPTMDLLRSEPMQLVHLIIPIESSRRAISYLGDLGLFQFKDLNAEKSPFQRTYAAQIKRCGEMARRLRFFRDQMNKAGLSHSTMSTMSDDDNDLDRLEVKLTELEADLLEMNSNNEQLQRTYSELLEYKLVLQKAGGFFCSAQSSATAQQREIEVQPLGERSIDSPLLLEQEMTTDPSKHVKLGSVSGLVPREKSLAFERILFRATRGNVFLKQAVVNGPVVDPVSGEKVEKNVFIIFYSGERAKNKILKICEAFRANRYPFTDDLGKQFQMITEVSAKLSELKSTIDAGLLHRNSLLQTIGHQYEQWNLLVKKEKSIYHTLNMLSIDVTKMCLVAEGWCPVSASIQIQNALQQATFDTNCQVGAIFQVLQTKESPPTYFRTNKFTSAFQEIVDAYGVAKYQEANPGVYTIVTFPFLFAVMFGDWGHGICLLLATLYFIIRERKFSSQKLGDIIEMTFGGRYVIFMMALFSIYTGLIYNEFFSVPFEIFGPSAYGCRDPSCRDATTAGLTKVRDTYPFGVDPKWHGSRSELPFLNSLKMKMSILLGVAQMNLGIVLSYFNAKYFADKLNIWYQFVPQMIFLNSLFGYLSLLIIVKWCTGSKADLYHVMIYMFLSPFEDLGENQLFWGQGFLQVLLLLSALVAVPWMLFPKPYFLKKQHEERHQGQSYALLLTGEDPLEDDQEDNHNSKGHEEFEFSEIFVHQLIHTIEFVLGAVSNTASYLRLWALSLAHSELSSVFYDKVLLLAWGFNNVIILIIGIIVFISATVGVLLVMETLSAFLHALRLHWVEFQNKFYEGAGYKFCPFSFALLSSKDED</sequence>
<keyword evidence="8 9" id="KW-0472">Membrane</keyword>
<comment type="subcellular location">
    <subcellularLocation>
        <location evidence="1">Membrane</location>
        <topology evidence="1">Multi-pass membrane protein</topology>
    </subcellularLocation>
</comment>
<evidence type="ECO:0000256" key="4">
    <source>
        <dbReference type="ARBA" id="ARBA00022692"/>
    </source>
</evidence>
<dbReference type="InterPro" id="IPR002490">
    <property type="entry name" value="V-ATPase_116kDa_su"/>
</dbReference>
<dbReference type="Proteomes" id="UP000238479">
    <property type="component" value="Chromosome 6"/>
</dbReference>
<evidence type="ECO:0000256" key="7">
    <source>
        <dbReference type="ARBA" id="ARBA00023065"/>
    </source>
</evidence>
<evidence type="ECO:0000256" key="3">
    <source>
        <dbReference type="ARBA" id="ARBA00022448"/>
    </source>
</evidence>
<accession>A0A2P6PYY8</accession>
<dbReference type="AlphaFoldDB" id="A0A2P6PYY8"/>
<evidence type="ECO:0000313" key="11">
    <source>
        <dbReference type="EMBL" id="PRQ27132.1"/>
    </source>
</evidence>
<feature type="transmembrane region" description="Helical" evidence="9">
    <location>
        <begin position="577"/>
        <end position="600"/>
    </location>
</feature>
<feature type="transmembrane region" description="Helical" evidence="9">
    <location>
        <begin position="467"/>
        <end position="484"/>
    </location>
</feature>
<evidence type="ECO:0000256" key="2">
    <source>
        <dbReference type="ARBA" id="ARBA00009904"/>
    </source>
</evidence>
<evidence type="ECO:0000256" key="6">
    <source>
        <dbReference type="ARBA" id="ARBA00022989"/>
    </source>
</evidence>
<evidence type="ECO:0000256" key="8">
    <source>
        <dbReference type="ARBA" id="ARBA00023136"/>
    </source>
</evidence>
<dbReference type="Pfam" id="PF01496">
    <property type="entry name" value="V_ATPase_I"/>
    <property type="match status" value="1"/>
</dbReference>
<feature type="transmembrane region" description="Helical" evidence="9">
    <location>
        <begin position="422"/>
        <end position="446"/>
    </location>
</feature>
<feature type="coiled-coil region" evidence="10">
    <location>
        <begin position="93"/>
        <end position="127"/>
    </location>
</feature>
<keyword evidence="12" id="KW-1185">Reference proteome</keyword>
<dbReference type="PIRSF" id="PIRSF001293">
    <property type="entry name" value="ATP6V0A1"/>
    <property type="match status" value="1"/>
</dbReference>
<dbReference type="InterPro" id="IPR026028">
    <property type="entry name" value="V-type_ATPase_116kDa_su_euka"/>
</dbReference>
<keyword evidence="5 9" id="KW-0375">Hydrogen ion transport</keyword>
<name>A0A2P6PYY8_ROSCH</name>